<evidence type="ECO:0000259" key="7">
    <source>
        <dbReference type="Pfam" id="PF07195"/>
    </source>
</evidence>
<feature type="domain" description="Flagellar hook-associated protein 2 N-terminal" evidence="6">
    <location>
        <begin position="12"/>
        <end position="107"/>
    </location>
</feature>
<evidence type="ECO:0000313" key="8">
    <source>
        <dbReference type="EMBL" id="NEW08838.1"/>
    </source>
</evidence>
<evidence type="ECO:0000256" key="5">
    <source>
        <dbReference type="RuleBase" id="RU362066"/>
    </source>
</evidence>
<evidence type="ECO:0000259" key="6">
    <source>
        <dbReference type="Pfam" id="PF02465"/>
    </source>
</evidence>
<feature type="domain" description="Flagellar hook-associated protein 2 C-terminal" evidence="7">
    <location>
        <begin position="231"/>
        <end position="492"/>
    </location>
</feature>
<comment type="similarity">
    <text evidence="1 5">Belongs to the FliD family.</text>
</comment>
<dbReference type="GO" id="GO:0071973">
    <property type="term" value="P:bacterial-type flagellum-dependent cell motility"/>
    <property type="evidence" value="ECO:0007669"/>
    <property type="project" value="TreeGrafter"/>
</dbReference>
<keyword evidence="4 5" id="KW-0975">Bacterial flagellum</keyword>
<dbReference type="Pfam" id="PF07195">
    <property type="entry name" value="FliD_C"/>
    <property type="match status" value="1"/>
</dbReference>
<name>A0A6G4A3H1_9BACL</name>
<keyword evidence="8" id="KW-0969">Cilium</keyword>
<dbReference type="GO" id="GO:0009421">
    <property type="term" value="C:bacterial-type flagellum filament cap"/>
    <property type="evidence" value="ECO:0007669"/>
    <property type="project" value="InterPro"/>
</dbReference>
<comment type="caution">
    <text evidence="8">The sequence shown here is derived from an EMBL/GenBank/DDBJ whole genome shotgun (WGS) entry which is preliminary data.</text>
</comment>
<reference evidence="8" key="1">
    <citation type="submission" date="2020-02" db="EMBL/GenBank/DDBJ databases">
        <authorList>
            <person name="Shen X.-R."/>
            <person name="Zhang Y.-X."/>
        </authorList>
    </citation>
    <scope>NUCLEOTIDE SEQUENCE</scope>
    <source>
        <strain evidence="8">SYP-B3998</strain>
    </source>
</reference>
<dbReference type="AlphaFoldDB" id="A0A6G4A3H1"/>
<dbReference type="GO" id="GO:0009424">
    <property type="term" value="C:bacterial-type flagellum hook"/>
    <property type="evidence" value="ECO:0007669"/>
    <property type="project" value="UniProtKB-UniRule"/>
</dbReference>
<dbReference type="InterPro" id="IPR010809">
    <property type="entry name" value="FliD_C"/>
</dbReference>
<organism evidence="8">
    <name type="scientific">Paenibacillus sp. SYP-B3998</name>
    <dbReference type="NCBI Taxonomy" id="2678564"/>
    <lineage>
        <taxon>Bacteria</taxon>
        <taxon>Bacillati</taxon>
        <taxon>Bacillota</taxon>
        <taxon>Bacilli</taxon>
        <taxon>Bacillales</taxon>
        <taxon>Paenibacillaceae</taxon>
        <taxon>Paenibacillus</taxon>
    </lineage>
</organism>
<dbReference type="InterPro" id="IPR040026">
    <property type="entry name" value="FliD"/>
</dbReference>
<dbReference type="PANTHER" id="PTHR30288:SF0">
    <property type="entry name" value="FLAGELLAR HOOK-ASSOCIATED PROTEIN 2"/>
    <property type="match status" value="1"/>
</dbReference>
<dbReference type="EMBL" id="JAAIKC010000011">
    <property type="protein sequence ID" value="NEW08838.1"/>
    <property type="molecule type" value="Genomic_DNA"/>
</dbReference>
<dbReference type="GO" id="GO:0007155">
    <property type="term" value="P:cell adhesion"/>
    <property type="evidence" value="ECO:0007669"/>
    <property type="project" value="InterPro"/>
</dbReference>
<dbReference type="RefSeq" id="WP_163952107.1">
    <property type="nucleotide sequence ID" value="NZ_JAAIKC010000011.1"/>
</dbReference>
<comment type="subcellular location">
    <subcellularLocation>
        <location evidence="5">Secreted</location>
    </subcellularLocation>
    <subcellularLocation>
        <location evidence="5">Bacterial flagellum</location>
    </subcellularLocation>
</comment>
<dbReference type="InterPro" id="IPR003481">
    <property type="entry name" value="FliD_N"/>
</dbReference>
<evidence type="ECO:0000256" key="2">
    <source>
        <dbReference type="ARBA" id="ARBA00011255"/>
    </source>
</evidence>
<accession>A0A6G4A3H1</accession>
<evidence type="ECO:0000256" key="1">
    <source>
        <dbReference type="ARBA" id="ARBA00009764"/>
    </source>
</evidence>
<dbReference type="PANTHER" id="PTHR30288">
    <property type="entry name" value="FLAGELLAR CAP/ASSEMBLY PROTEIN FLID"/>
    <property type="match status" value="1"/>
</dbReference>
<gene>
    <name evidence="8" type="primary">fliD</name>
    <name evidence="8" type="ORF">GK047_22840</name>
</gene>
<dbReference type="InterPro" id="IPR010810">
    <property type="entry name" value="Flagellin_hook_IN_motif"/>
</dbReference>
<comment type="subunit">
    <text evidence="2 5">Homopentamer.</text>
</comment>
<protein>
    <recommendedName>
        <fullName evidence="5">Flagellar hook-associated protein 2</fullName>
        <shortName evidence="5">HAP2</shortName>
    </recommendedName>
    <alternativeName>
        <fullName evidence="5">Flagellar cap protein</fullName>
    </alternativeName>
</protein>
<keyword evidence="8" id="KW-0282">Flagellum</keyword>
<dbReference type="Pfam" id="PF02465">
    <property type="entry name" value="FliD_N"/>
    <property type="match status" value="1"/>
</dbReference>
<sequence length="499" mass="54103">MVNSIRMGGLVSGLDTEAMVKNLMKAQKAPLNKILQNKQTEEWRRDQFREMNTLLLDFKKTVFDMKLQGSYDKKAISSDNEMIVAAKQKGSPSLPAYNVEVTSLSTAAKAASVKFTNNLSDESTAIGETFDFKVGTTSINVTATDTISSVITKVNAASATTGVTASYLKSDKSITFTSTASGASSAVSINLVGADFGASNKLNLSVGTVNSTSETFATDSGSQLSKDAISGAVKINGISYAVGSSTFTFDGVEFTMKAVGTTNVSLKPDEDSVFKSIKGFVDKYNEVIGKIDVKVSEAKYKDYKPLLDEEKASLSEKQVEQWETKAKSGLLRRDSLLTNVLTQVRQALTANVTATGIDTKFDTLSEIGITTGSYQEKGKLYINDTKLREAISQNGTKVMDLFTKVSTATDVNTKFNESGLAQRLYSQLETSITKLTDKAGSALYLTDNSTIGKDLKRMNTDISKWNTRLKDMEDGYWKKFAAMESAMNKANSQSSWLAK</sequence>
<evidence type="ECO:0000256" key="3">
    <source>
        <dbReference type="ARBA" id="ARBA00023054"/>
    </source>
</evidence>
<keyword evidence="8" id="KW-0966">Cell projection</keyword>
<keyword evidence="5" id="KW-0964">Secreted</keyword>
<keyword evidence="3" id="KW-0175">Coiled coil</keyword>
<proteinExistence type="inferred from homology"/>
<comment type="function">
    <text evidence="5">Required for morphogenesis and for the elongation of the flagellar filament by facilitating polymerization of the flagellin monomers at the tip of growing filament. Forms a capping structure, which prevents flagellin subunits (transported through the central channel of the flagellum) from leaking out without polymerization at the distal end.</text>
</comment>
<dbReference type="GO" id="GO:0005576">
    <property type="term" value="C:extracellular region"/>
    <property type="evidence" value="ECO:0007669"/>
    <property type="project" value="UniProtKB-SubCell"/>
</dbReference>
<dbReference type="Pfam" id="PF07196">
    <property type="entry name" value="Flagellin_IN"/>
    <property type="match status" value="1"/>
</dbReference>
<evidence type="ECO:0000256" key="4">
    <source>
        <dbReference type="ARBA" id="ARBA00023143"/>
    </source>
</evidence>